<name>A0A5B9EH75_9BACT</name>
<dbReference type="SMART" id="SM00028">
    <property type="entry name" value="TPR"/>
    <property type="match status" value="6"/>
</dbReference>
<evidence type="ECO:0000313" key="3">
    <source>
        <dbReference type="Proteomes" id="UP000321820"/>
    </source>
</evidence>
<feature type="compositionally biased region" description="Pro residues" evidence="1">
    <location>
        <begin position="325"/>
        <end position="346"/>
    </location>
</feature>
<dbReference type="KEGG" id="talb:FTW19_17150"/>
<dbReference type="OrthoDB" id="113614at2"/>
<evidence type="ECO:0000313" key="2">
    <source>
        <dbReference type="EMBL" id="QEE31408.1"/>
    </source>
</evidence>
<keyword evidence="3" id="KW-1185">Reference proteome</keyword>
<protein>
    <submittedName>
        <fullName evidence="2">Tetratricopeptide repeat protein</fullName>
    </submittedName>
</protein>
<dbReference type="Proteomes" id="UP000321820">
    <property type="component" value="Chromosome"/>
</dbReference>
<dbReference type="Pfam" id="PF13432">
    <property type="entry name" value="TPR_16"/>
    <property type="match status" value="3"/>
</dbReference>
<reference evidence="2 3" key="1">
    <citation type="submission" date="2019-08" db="EMBL/GenBank/DDBJ databases">
        <title>Complete genome sequence of Terriglobus albidus strain ORNL.</title>
        <authorList>
            <person name="Podar M."/>
        </authorList>
    </citation>
    <scope>NUCLEOTIDE SEQUENCE [LARGE SCALE GENOMIC DNA]</scope>
    <source>
        <strain evidence="2 3">ORNL</strain>
    </source>
</reference>
<organism evidence="2 3">
    <name type="scientific">Terriglobus albidus</name>
    <dbReference type="NCBI Taxonomy" id="1592106"/>
    <lineage>
        <taxon>Bacteria</taxon>
        <taxon>Pseudomonadati</taxon>
        <taxon>Acidobacteriota</taxon>
        <taxon>Terriglobia</taxon>
        <taxon>Terriglobales</taxon>
        <taxon>Acidobacteriaceae</taxon>
        <taxon>Terriglobus</taxon>
    </lineage>
</organism>
<dbReference type="EMBL" id="CP042806">
    <property type="protein sequence ID" value="QEE31408.1"/>
    <property type="molecule type" value="Genomic_DNA"/>
</dbReference>
<proteinExistence type="predicted"/>
<gene>
    <name evidence="2" type="ORF">FTW19_17150</name>
</gene>
<accession>A0A5B9EH75</accession>
<dbReference type="InterPro" id="IPR019734">
    <property type="entry name" value="TPR_rpt"/>
</dbReference>
<dbReference type="PANTHER" id="PTHR12558:SF13">
    <property type="entry name" value="CELL DIVISION CYCLE PROTEIN 27 HOMOLOG"/>
    <property type="match status" value="1"/>
</dbReference>
<dbReference type="Gene3D" id="1.25.40.10">
    <property type="entry name" value="Tetratricopeptide repeat domain"/>
    <property type="match status" value="3"/>
</dbReference>
<dbReference type="SUPFAM" id="SSF48452">
    <property type="entry name" value="TPR-like"/>
    <property type="match status" value="2"/>
</dbReference>
<evidence type="ECO:0000256" key="1">
    <source>
        <dbReference type="SAM" id="MobiDB-lite"/>
    </source>
</evidence>
<sequence>MQRLNREGVDQVVKHKYERAEALFYKAYLYDPSDPFTLNNLGYVSELQGQVERAAEYYRLAVQQGCEAVIDRSSDKELKGKPMMDALGTIKNMPMRINRINIYAMQLLQQNRSFDAEAVLKQTLSLDPNNPFTLNNLGIAEQATGNLEDALKYYDAAARTRSTQKVVVALDKSSRGKPISVLAAESADKLRARMAEMDIHQIRAHMFTVRGVSALNKEDWAAARSNFEQAYAADPSSAFSLNNIGYLAERDGDLETAVAYYTRARAARDAGEAVGMASRSDAEGRRLAEVALQSRQDVYQALKSRNPAPANPNEPVELIRRDGSPEPPPSEPENPTPAPSSAPLPR</sequence>
<dbReference type="PANTHER" id="PTHR12558">
    <property type="entry name" value="CELL DIVISION CYCLE 16,23,27"/>
    <property type="match status" value="1"/>
</dbReference>
<dbReference type="InterPro" id="IPR011990">
    <property type="entry name" value="TPR-like_helical_dom_sf"/>
</dbReference>
<feature type="region of interest" description="Disordered" evidence="1">
    <location>
        <begin position="301"/>
        <end position="346"/>
    </location>
</feature>
<dbReference type="AlphaFoldDB" id="A0A5B9EH75"/>